<gene>
    <name evidence="1" type="ORF">ERS686654_02023</name>
</gene>
<name>A0A0S4SUU4_CAMHY</name>
<evidence type="ECO:0000313" key="1">
    <source>
        <dbReference type="EMBL" id="CUU89768.1"/>
    </source>
</evidence>
<dbReference type="EMBL" id="FAVB01000007">
    <property type="protein sequence ID" value="CUU89768.1"/>
    <property type="molecule type" value="Genomic_DNA"/>
</dbReference>
<keyword evidence="2" id="KW-1185">Reference proteome</keyword>
<dbReference type="AlphaFoldDB" id="A0A0S4SUU4"/>
<dbReference type="RefSeq" id="WP_059435472.1">
    <property type="nucleotide sequence ID" value="NZ_FAVB01000007.1"/>
</dbReference>
<sequence>MLINIITFGTALQRFELLSDLYNINPYFWHDNEHCKKPMNHQELLEILYLNDDKENVDLDIEDIKADYPQFTDDEANIMSCLISTVDYSCQGYYSLFSIGSLLSSCNKPYENCCNSEMSFEVDDLISFENLNCNDLNKDDEFLVGIAVKILQILPIEQRKEFIKILESLSLPNKECNYFCRPRYILSKDIRDEKSKSIYL</sequence>
<organism evidence="1 2">
    <name type="scientific">Campylobacter hyointestinalis subsp. hyointestinalis</name>
    <dbReference type="NCBI Taxonomy" id="91352"/>
    <lineage>
        <taxon>Bacteria</taxon>
        <taxon>Pseudomonadati</taxon>
        <taxon>Campylobacterota</taxon>
        <taxon>Epsilonproteobacteria</taxon>
        <taxon>Campylobacterales</taxon>
        <taxon>Campylobacteraceae</taxon>
        <taxon>Campylobacter</taxon>
    </lineage>
</organism>
<accession>A0A0S4SUU4</accession>
<reference evidence="1 2" key="1">
    <citation type="submission" date="2015-11" db="EMBL/GenBank/DDBJ databases">
        <authorList>
            <consortium name="Pathogen Informatics"/>
        </authorList>
    </citation>
    <scope>NUCLEOTIDE SEQUENCE [LARGE SCALE GENOMIC DNA]</scope>
    <source>
        <strain evidence="1 2">006A-0059</strain>
    </source>
</reference>
<evidence type="ECO:0000313" key="2">
    <source>
        <dbReference type="Proteomes" id="UP000052237"/>
    </source>
</evidence>
<protein>
    <submittedName>
        <fullName evidence="1">Uncharacterized protein</fullName>
    </submittedName>
</protein>
<comment type="caution">
    <text evidence="1">The sequence shown here is derived from an EMBL/GenBank/DDBJ whole genome shotgun (WGS) entry which is preliminary data.</text>
</comment>
<proteinExistence type="predicted"/>
<dbReference type="Proteomes" id="UP000052237">
    <property type="component" value="Unassembled WGS sequence"/>
</dbReference>